<evidence type="ECO:0000256" key="14">
    <source>
        <dbReference type="NCBIfam" id="TIGR00437"/>
    </source>
</evidence>
<dbReference type="Pfam" id="PF02421">
    <property type="entry name" value="FeoB_N"/>
    <property type="match status" value="1"/>
</dbReference>
<keyword evidence="7" id="KW-0547">Nucleotide-binding</keyword>
<evidence type="ECO:0000259" key="16">
    <source>
        <dbReference type="PROSITE" id="PS51711"/>
    </source>
</evidence>
<evidence type="ECO:0000313" key="18">
    <source>
        <dbReference type="Proteomes" id="UP001177160"/>
    </source>
</evidence>
<keyword evidence="12 15" id="KW-0472">Membrane</keyword>
<keyword evidence="5 15" id="KW-0410">Iron transport</keyword>
<dbReference type="SUPFAM" id="SSF52540">
    <property type="entry name" value="P-loop containing nucleoside triphosphate hydrolases"/>
    <property type="match status" value="1"/>
</dbReference>
<reference evidence="17" key="1">
    <citation type="submission" date="2022-09" db="EMBL/GenBank/DDBJ databases">
        <title>Novel Mycoplasma species identified in domestic and wild animals.</title>
        <authorList>
            <person name="Volokhov D.V."/>
            <person name="Furtak V.A."/>
            <person name="Zagorodnyaya T.A."/>
        </authorList>
    </citation>
    <scope>NUCLEOTIDE SEQUENCE</scope>
    <source>
        <strain evidence="17">Oakley</strain>
    </source>
</reference>
<keyword evidence="3 15" id="KW-0813">Transport</keyword>
<comment type="caution">
    <text evidence="17">The sequence shown here is derived from an EMBL/GenBank/DDBJ whole genome shotgun (WGS) entry which is preliminary data.</text>
</comment>
<dbReference type="InterPro" id="IPR006073">
    <property type="entry name" value="GTP-bd"/>
</dbReference>
<dbReference type="PRINTS" id="PR00326">
    <property type="entry name" value="GTP1OBG"/>
</dbReference>
<dbReference type="InterPro" id="IPR011642">
    <property type="entry name" value="Gate_dom"/>
</dbReference>
<evidence type="ECO:0000256" key="3">
    <source>
        <dbReference type="ARBA" id="ARBA00022448"/>
    </source>
</evidence>
<accession>A0ABT2YBR0</accession>
<evidence type="ECO:0000313" key="17">
    <source>
        <dbReference type="EMBL" id="MCV2232383.1"/>
    </source>
</evidence>
<evidence type="ECO:0000256" key="11">
    <source>
        <dbReference type="ARBA" id="ARBA00023134"/>
    </source>
</evidence>
<dbReference type="InterPro" id="IPR041069">
    <property type="entry name" value="FeoB_Cyto"/>
</dbReference>
<keyword evidence="6 15" id="KW-0812">Transmembrane</keyword>
<evidence type="ECO:0000256" key="6">
    <source>
        <dbReference type="ARBA" id="ARBA00022692"/>
    </source>
</evidence>
<feature type="transmembrane region" description="Helical" evidence="15">
    <location>
        <begin position="598"/>
        <end position="619"/>
    </location>
</feature>
<dbReference type="PANTHER" id="PTHR43185:SF1">
    <property type="entry name" value="FE(2+) TRANSPORTER FEOB"/>
    <property type="match status" value="1"/>
</dbReference>
<keyword evidence="10" id="KW-0406">Ion transport</keyword>
<evidence type="ECO:0000256" key="1">
    <source>
        <dbReference type="ARBA" id="ARBA00003926"/>
    </source>
</evidence>
<comment type="function">
    <text evidence="1 15">Probable transporter of a GTP-driven Fe(2+) uptake system.</text>
</comment>
<dbReference type="Proteomes" id="UP001177160">
    <property type="component" value="Unassembled WGS sequence"/>
</dbReference>
<evidence type="ECO:0000256" key="12">
    <source>
        <dbReference type="ARBA" id="ARBA00023136"/>
    </source>
</evidence>
<feature type="transmembrane region" description="Helical" evidence="15">
    <location>
        <begin position="631"/>
        <end position="652"/>
    </location>
</feature>
<dbReference type="Pfam" id="PF07670">
    <property type="entry name" value="Gate"/>
    <property type="match status" value="2"/>
</dbReference>
<dbReference type="InterPro" id="IPR050860">
    <property type="entry name" value="FeoB_GTPase"/>
</dbReference>
<dbReference type="Gene3D" id="3.40.50.300">
    <property type="entry name" value="P-loop containing nucleotide triphosphate hydrolases"/>
    <property type="match status" value="1"/>
</dbReference>
<keyword evidence="11 15" id="KW-0342">GTP-binding</keyword>
<feature type="transmembrane region" description="Helical" evidence="15">
    <location>
        <begin position="265"/>
        <end position="294"/>
    </location>
</feature>
<protein>
    <recommendedName>
        <fullName evidence="13 14">Ferrous iron transport protein B</fullName>
    </recommendedName>
</protein>
<dbReference type="InterPro" id="IPR027417">
    <property type="entry name" value="P-loop_NTPase"/>
</dbReference>
<evidence type="ECO:0000256" key="5">
    <source>
        <dbReference type="ARBA" id="ARBA00022496"/>
    </source>
</evidence>
<name>A0ABT2YBR0_9MOLU</name>
<feature type="transmembrane region" description="Helical" evidence="15">
    <location>
        <begin position="375"/>
        <end position="393"/>
    </location>
</feature>
<keyword evidence="9 15" id="KW-0408">Iron</keyword>
<dbReference type="CDD" id="cd01879">
    <property type="entry name" value="FeoB"/>
    <property type="match status" value="1"/>
</dbReference>
<dbReference type="Pfam" id="PF07664">
    <property type="entry name" value="FeoB_C"/>
    <property type="match status" value="1"/>
</dbReference>
<keyword evidence="18" id="KW-1185">Reference proteome</keyword>
<comment type="similarity">
    <text evidence="15">Belongs to the TRAFAC class TrmE-Era-EngA-EngB-Septin-like GTPase superfamily. FeoB GTPase (TC 9.A.8) family.</text>
</comment>
<evidence type="ECO:0000256" key="9">
    <source>
        <dbReference type="ARBA" id="ARBA00023004"/>
    </source>
</evidence>
<feature type="transmembrane region" description="Helical" evidence="15">
    <location>
        <begin position="405"/>
        <end position="430"/>
    </location>
</feature>
<dbReference type="InterPro" id="IPR003373">
    <property type="entry name" value="Fe2_transport_prot-B"/>
</dbReference>
<evidence type="ECO:0000256" key="4">
    <source>
        <dbReference type="ARBA" id="ARBA00022475"/>
    </source>
</evidence>
<dbReference type="InterPro" id="IPR030389">
    <property type="entry name" value="G_FEOB_dom"/>
</dbReference>
<feature type="domain" description="FeoB-type G" evidence="16">
    <location>
        <begin position="1"/>
        <end position="160"/>
    </location>
</feature>
<feature type="transmembrane region" description="Helical" evidence="15">
    <location>
        <begin position="500"/>
        <end position="523"/>
    </location>
</feature>
<proteinExistence type="inferred from homology"/>
<dbReference type="PANTHER" id="PTHR43185">
    <property type="entry name" value="FERROUS IRON TRANSPORT PROTEIN B"/>
    <property type="match status" value="1"/>
</dbReference>
<dbReference type="InterPro" id="IPR011640">
    <property type="entry name" value="Fe2_transport_prot_B_C"/>
</dbReference>
<dbReference type="Pfam" id="PF17910">
    <property type="entry name" value="FeoB_Cyto"/>
    <property type="match status" value="1"/>
</dbReference>
<dbReference type="RefSeq" id="WP_263608570.1">
    <property type="nucleotide sequence ID" value="NZ_JAOVQM010000004.1"/>
</dbReference>
<organism evidence="17 18">
    <name type="scientific">Paracholeplasma manati</name>
    <dbReference type="NCBI Taxonomy" id="591373"/>
    <lineage>
        <taxon>Bacteria</taxon>
        <taxon>Bacillati</taxon>
        <taxon>Mycoplasmatota</taxon>
        <taxon>Mollicutes</taxon>
        <taxon>Acholeplasmatales</taxon>
        <taxon>Acholeplasmataceae</taxon>
        <taxon>Paracholeplasma</taxon>
    </lineage>
</organism>
<comment type="subcellular location">
    <subcellularLocation>
        <location evidence="15">Cell inner membrane</location>
        <topology evidence="15">Multi-pass membrane protein</topology>
    </subcellularLocation>
    <subcellularLocation>
        <location evidence="2">Cell membrane</location>
        <topology evidence="2">Multi-pass membrane protein</topology>
    </subcellularLocation>
</comment>
<evidence type="ECO:0000256" key="8">
    <source>
        <dbReference type="ARBA" id="ARBA00022989"/>
    </source>
</evidence>
<evidence type="ECO:0000256" key="13">
    <source>
        <dbReference type="ARBA" id="ARBA00031200"/>
    </source>
</evidence>
<dbReference type="PROSITE" id="PS51711">
    <property type="entry name" value="G_FEOB"/>
    <property type="match status" value="1"/>
</dbReference>
<keyword evidence="4" id="KW-1003">Cell membrane</keyword>
<keyword evidence="8 15" id="KW-1133">Transmembrane helix</keyword>
<dbReference type="EMBL" id="JAOVQM010000004">
    <property type="protein sequence ID" value="MCV2232383.1"/>
    <property type="molecule type" value="Genomic_DNA"/>
</dbReference>
<dbReference type="NCBIfam" id="TIGR00437">
    <property type="entry name" value="feoB"/>
    <property type="match status" value="1"/>
</dbReference>
<sequence>MRIALIGNQNSGKTTLFNALTGANQKIGNWPGVTIEQKVGYISNGTHEIIDLPGIYSLSPYTLEEALSRAFLIQEKPDLIINIIDATSIERSLYLTTQLMELNIDMVIALNMADMFDKKGISIDIKALSKQLQTTIVKISALKRSGLKELVDIIESQTYIKHQTQSIFRPNVEKIIGHLVSQIHQDHARFIAIKLLEKDPIIESVGLDIDKWIKPLEQSYQQDIETIIASGRYDYIEKVKSQTFVRLHHGDHTTELLDKIFLNKWLALPIFALIMFLIYYISVGVIGSLTVDFIDGNVSALSSWMFDWLRNIGASEWSASLVADGMIAGVGAVLNFVPQLILLFILISLLESTGYMTRIAFFLDRLFKKFGLSGKSLIPFILGSGCSIPGIMATRTIEGQDERRISIMVTPFIPCSAKLPIIALFAGFFFPNYAGFVSFSLYVLSILIILLSAIIMKTFFFKGTPSAFISELPNYKLPNLRYTVRDVYDKIAEFIEKAGTIILMSSIIIWLLTSFSITLTYGVDVDESILAYIGRVFSYLFYPMLGDLSWATSVSAIQGLVAKEQVVSSMAVIGGLSADITEGNVILNAPIYAFFTPASAYAFMTFNLFSAPCFGAIGAMRKELGSAKKMWQAILFQTGLAYVLSIVIYQTLTFIGGLL</sequence>
<evidence type="ECO:0000256" key="10">
    <source>
        <dbReference type="ARBA" id="ARBA00023065"/>
    </source>
</evidence>
<evidence type="ECO:0000256" key="15">
    <source>
        <dbReference type="RuleBase" id="RU362098"/>
    </source>
</evidence>
<feature type="transmembrane region" description="Helical" evidence="15">
    <location>
        <begin position="436"/>
        <end position="456"/>
    </location>
</feature>
<evidence type="ECO:0000256" key="2">
    <source>
        <dbReference type="ARBA" id="ARBA00004651"/>
    </source>
</evidence>
<dbReference type="Gene3D" id="1.10.287.1770">
    <property type="match status" value="1"/>
</dbReference>
<feature type="transmembrane region" description="Helical" evidence="15">
    <location>
        <begin position="529"/>
        <end position="548"/>
    </location>
</feature>
<gene>
    <name evidence="17" type="primary">feoB</name>
    <name evidence="17" type="ORF">N7548_06045</name>
</gene>
<evidence type="ECO:0000256" key="7">
    <source>
        <dbReference type="ARBA" id="ARBA00022741"/>
    </source>
</evidence>